<feature type="transmembrane region" description="Helical" evidence="7">
    <location>
        <begin position="131"/>
        <end position="150"/>
    </location>
</feature>
<comment type="subcellular location">
    <subcellularLocation>
        <location evidence="1">Cell membrane</location>
        <topology evidence="1">Multi-pass membrane protein</topology>
    </subcellularLocation>
</comment>
<evidence type="ECO:0000313" key="9">
    <source>
        <dbReference type="EMBL" id="GHO93202.1"/>
    </source>
</evidence>
<evidence type="ECO:0000256" key="3">
    <source>
        <dbReference type="ARBA" id="ARBA00022448"/>
    </source>
</evidence>
<keyword evidence="10" id="KW-1185">Reference proteome</keyword>
<evidence type="ECO:0000256" key="6">
    <source>
        <dbReference type="ARBA" id="ARBA00023136"/>
    </source>
</evidence>
<dbReference type="InterPro" id="IPR020846">
    <property type="entry name" value="MFS_dom"/>
</dbReference>
<feature type="transmembrane region" description="Helical" evidence="7">
    <location>
        <begin position="162"/>
        <end position="179"/>
    </location>
</feature>
<feature type="transmembrane region" description="Helical" evidence="7">
    <location>
        <begin position="73"/>
        <end position="92"/>
    </location>
</feature>
<organism evidence="9 10">
    <name type="scientific">Reticulibacter mediterranei</name>
    <dbReference type="NCBI Taxonomy" id="2778369"/>
    <lineage>
        <taxon>Bacteria</taxon>
        <taxon>Bacillati</taxon>
        <taxon>Chloroflexota</taxon>
        <taxon>Ktedonobacteria</taxon>
        <taxon>Ktedonobacterales</taxon>
        <taxon>Reticulibacteraceae</taxon>
        <taxon>Reticulibacter</taxon>
    </lineage>
</organism>
<dbReference type="GO" id="GO:0022857">
    <property type="term" value="F:transmembrane transporter activity"/>
    <property type="evidence" value="ECO:0007669"/>
    <property type="project" value="InterPro"/>
</dbReference>
<dbReference type="PROSITE" id="PS50850">
    <property type="entry name" value="MFS"/>
    <property type="match status" value="1"/>
</dbReference>
<comment type="similarity">
    <text evidence="2">Belongs to the major facilitator superfamily.</text>
</comment>
<dbReference type="PANTHER" id="PTHR23514:SF3">
    <property type="entry name" value="BYPASS OF STOP CODON PROTEIN 6"/>
    <property type="match status" value="1"/>
</dbReference>
<dbReference type="SUPFAM" id="SSF103473">
    <property type="entry name" value="MFS general substrate transporter"/>
    <property type="match status" value="1"/>
</dbReference>
<proteinExistence type="inferred from homology"/>
<keyword evidence="6 7" id="KW-0472">Membrane</keyword>
<feature type="transmembrane region" description="Helical" evidence="7">
    <location>
        <begin position="333"/>
        <end position="353"/>
    </location>
</feature>
<reference evidence="9" key="1">
    <citation type="submission" date="2020-10" db="EMBL/GenBank/DDBJ databases">
        <title>Taxonomic study of unclassified bacteria belonging to the class Ktedonobacteria.</title>
        <authorList>
            <person name="Yabe S."/>
            <person name="Wang C.M."/>
            <person name="Zheng Y."/>
            <person name="Sakai Y."/>
            <person name="Cavaletti L."/>
            <person name="Monciardini P."/>
            <person name="Donadio S."/>
        </authorList>
    </citation>
    <scope>NUCLEOTIDE SEQUENCE</scope>
    <source>
        <strain evidence="9">ID150040</strain>
    </source>
</reference>
<feature type="domain" description="Major facilitator superfamily (MFS) profile" evidence="8">
    <location>
        <begin position="7"/>
        <end position="386"/>
    </location>
</feature>
<dbReference type="Pfam" id="PF07690">
    <property type="entry name" value="MFS_1"/>
    <property type="match status" value="1"/>
</dbReference>
<feature type="transmembrane region" description="Helical" evidence="7">
    <location>
        <begin position="300"/>
        <end position="321"/>
    </location>
</feature>
<dbReference type="AlphaFoldDB" id="A0A8J3N0R2"/>
<dbReference type="GO" id="GO:0005886">
    <property type="term" value="C:plasma membrane"/>
    <property type="evidence" value="ECO:0007669"/>
    <property type="project" value="UniProtKB-SubCell"/>
</dbReference>
<keyword evidence="3" id="KW-0813">Transport</keyword>
<accession>A0A8J3N0R2</accession>
<evidence type="ECO:0000256" key="7">
    <source>
        <dbReference type="SAM" id="Phobius"/>
    </source>
</evidence>
<evidence type="ECO:0000256" key="1">
    <source>
        <dbReference type="ARBA" id="ARBA00004651"/>
    </source>
</evidence>
<feature type="transmembrane region" description="Helical" evidence="7">
    <location>
        <begin position="98"/>
        <end position="119"/>
    </location>
</feature>
<feature type="transmembrane region" description="Helical" evidence="7">
    <location>
        <begin position="42"/>
        <end position="61"/>
    </location>
</feature>
<feature type="transmembrane region" description="Helical" evidence="7">
    <location>
        <begin position="199"/>
        <end position="222"/>
    </location>
</feature>
<evidence type="ECO:0000256" key="2">
    <source>
        <dbReference type="ARBA" id="ARBA00008335"/>
    </source>
</evidence>
<feature type="transmembrane region" description="Helical" evidence="7">
    <location>
        <begin position="275"/>
        <end position="294"/>
    </location>
</feature>
<name>A0A8J3N0R2_9CHLR</name>
<keyword evidence="4 7" id="KW-0812">Transmembrane</keyword>
<gene>
    <name evidence="9" type="ORF">KSF_032500</name>
</gene>
<evidence type="ECO:0000256" key="5">
    <source>
        <dbReference type="ARBA" id="ARBA00022989"/>
    </source>
</evidence>
<comment type="caution">
    <text evidence="9">The sequence shown here is derived from an EMBL/GenBank/DDBJ whole genome shotgun (WGS) entry which is preliminary data.</text>
</comment>
<dbReference type="PANTHER" id="PTHR23514">
    <property type="entry name" value="BYPASS OF STOP CODON PROTEIN 6"/>
    <property type="match status" value="1"/>
</dbReference>
<dbReference type="EMBL" id="BNJK01000001">
    <property type="protein sequence ID" value="GHO93202.1"/>
    <property type="molecule type" value="Genomic_DNA"/>
</dbReference>
<dbReference type="InterPro" id="IPR051788">
    <property type="entry name" value="MFS_Transporter"/>
</dbReference>
<dbReference type="Proteomes" id="UP000597444">
    <property type="component" value="Unassembled WGS sequence"/>
</dbReference>
<feature type="transmembrane region" description="Helical" evidence="7">
    <location>
        <begin position="359"/>
        <end position="382"/>
    </location>
</feature>
<sequence>MPLPRAQIALAFFAFIIVGANDGAFGVVLPSIQDHYHADKATIGLLFLASTVGYLFGSFNNGPLLEKLGRHRFLMLGTLALLIGTGTISFMPPFPFLLVGYLILGVGISLLDPGLNAYITSLPRSTALLNYLHAFYGVGAWLGPLLASALLSQRLGWNGVYITWWSLGLLALIGFGWLFRNLNERQGSEEGEEQATGNVLWMALRLRVVWLAALFLLFYVGAEVSLGNWSFSFLTEERHGDLLLSGGIVSGYWFGLTLGRVVLAHAGERIGNRRLIELCLGGVALGLALVWFVPFQPISAAGLLLVGFCLGPIFPSVIALMPGLVPSRLVPSAIGFLASMSAVGGSLCPWLAGNLAEHLGLWTLLPFAIVLTGCMLCLWLALPHKAAQEMPQ</sequence>
<evidence type="ECO:0000256" key="4">
    <source>
        <dbReference type="ARBA" id="ARBA00022692"/>
    </source>
</evidence>
<dbReference type="FunFam" id="1.20.1250.20:FF:000286">
    <property type="entry name" value="MFS efflux transporter"/>
    <property type="match status" value="1"/>
</dbReference>
<evidence type="ECO:0000313" key="10">
    <source>
        <dbReference type="Proteomes" id="UP000597444"/>
    </source>
</evidence>
<dbReference type="InterPro" id="IPR036259">
    <property type="entry name" value="MFS_trans_sf"/>
</dbReference>
<keyword evidence="5 7" id="KW-1133">Transmembrane helix</keyword>
<protein>
    <recommendedName>
        <fullName evidence="8">Major facilitator superfamily (MFS) profile domain-containing protein</fullName>
    </recommendedName>
</protein>
<evidence type="ECO:0000259" key="8">
    <source>
        <dbReference type="PROSITE" id="PS50850"/>
    </source>
</evidence>
<dbReference type="Gene3D" id="1.20.1250.20">
    <property type="entry name" value="MFS general substrate transporter like domains"/>
    <property type="match status" value="2"/>
</dbReference>
<feature type="transmembrane region" description="Helical" evidence="7">
    <location>
        <begin position="242"/>
        <end position="263"/>
    </location>
</feature>
<dbReference type="InterPro" id="IPR011701">
    <property type="entry name" value="MFS"/>
</dbReference>